<evidence type="ECO:0000256" key="2">
    <source>
        <dbReference type="ARBA" id="ARBA00005887"/>
    </source>
</evidence>
<keyword evidence="4 9" id="KW-0812">Transmembrane</keyword>
<evidence type="ECO:0000256" key="9">
    <source>
        <dbReference type="SAM" id="Phobius"/>
    </source>
</evidence>
<evidence type="ECO:0000256" key="8">
    <source>
        <dbReference type="ARBA" id="ARBA00050025"/>
    </source>
</evidence>
<feature type="transmembrane region" description="Helical" evidence="9">
    <location>
        <begin position="82"/>
        <end position="105"/>
    </location>
</feature>
<feature type="transmembrane region" description="Helical" evidence="9">
    <location>
        <begin position="27"/>
        <end position="45"/>
    </location>
</feature>
<keyword evidence="6 9" id="KW-0472">Membrane</keyword>
<keyword evidence="3" id="KW-0813">Transport</keyword>
<evidence type="ECO:0000313" key="11">
    <source>
        <dbReference type="EMBL" id="GEB97968.1"/>
    </source>
</evidence>
<evidence type="ECO:0000256" key="1">
    <source>
        <dbReference type="ARBA" id="ARBA00004141"/>
    </source>
</evidence>
<feature type="transmembrane region" description="Helical" evidence="9">
    <location>
        <begin position="51"/>
        <end position="70"/>
    </location>
</feature>
<comment type="caution">
    <text evidence="11">The sequence shown here is derived from an EMBL/GenBank/DDBJ whole genome shotgun (WGS) entry which is preliminary data.</text>
</comment>
<dbReference type="Pfam" id="PF00909">
    <property type="entry name" value="Ammonium_transp"/>
    <property type="match status" value="1"/>
</dbReference>
<evidence type="ECO:0000256" key="6">
    <source>
        <dbReference type="ARBA" id="ARBA00023136"/>
    </source>
</evidence>
<keyword evidence="5 9" id="KW-1133">Transmembrane helix</keyword>
<evidence type="ECO:0000313" key="12">
    <source>
        <dbReference type="Proteomes" id="UP000315353"/>
    </source>
</evidence>
<proteinExistence type="inferred from homology"/>
<gene>
    <name evidence="11" type="ORF">CFL01nite_14630</name>
</gene>
<dbReference type="Gene3D" id="1.10.3430.10">
    <property type="entry name" value="Ammonium transporter AmtB like domains"/>
    <property type="match status" value="1"/>
</dbReference>
<dbReference type="AlphaFoldDB" id="A0AB73B8G5"/>
<accession>A0AB73B8G5</accession>
<dbReference type="Proteomes" id="UP000315353">
    <property type="component" value="Unassembled WGS sequence"/>
</dbReference>
<dbReference type="InterPro" id="IPR001905">
    <property type="entry name" value="Ammonium_transpt"/>
</dbReference>
<dbReference type="GO" id="GO:0008519">
    <property type="term" value="F:ammonium channel activity"/>
    <property type="evidence" value="ECO:0007669"/>
    <property type="project" value="InterPro"/>
</dbReference>
<evidence type="ECO:0000256" key="3">
    <source>
        <dbReference type="ARBA" id="ARBA00022448"/>
    </source>
</evidence>
<sequence length="180" mass="19006">MTSVIAASMGAFAFMVYEWITSKKPTLLGFCTGVLGGLVAITPSADAVSPLGAMAMGIFGAIVAAWGISLKRRHGLDDSLDVFAVHGMAGIAGAIYEMFLGNPAAPAGFAGVFRGGELSLLWREPAAIIVTLVFAFGVSWLILEMMSQFMELRISDEDEVASIDLAEHHESAYDTRTANA</sequence>
<organism evidence="11 12">
    <name type="scientific">Corynebacterium flavescens</name>
    <dbReference type="NCBI Taxonomy" id="28028"/>
    <lineage>
        <taxon>Bacteria</taxon>
        <taxon>Bacillati</taxon>
        <taxon>Actinomycetota</taxon>
        <taxon>Actinomycetes</taxon>
        <taxon>Mycobacteriales</taxon>
        <taxon>Corynebacteriaceae</taxon>
        <taxon>Corynebacterium</taxon>
    </lineage>
</organism>
<dbReference type="InterPro" id="IPR024041">
    <property type="entry name" value="NH4_transpt_AmtB-like_dom"/>
</dbReference>
<evidence type="ECO:0000256" key="4">
    <source>
        <dbReference type="ARBA" id="ARBA00022692"/>
    </source>
</evidence>
<keyword evidence="7" id="KW-0924">Ammonia transport</keyword>
<dbReference type="GO" id="GO:0005886">
    <property type="term" value="C:plasma membrane"/>
    <property type="evidence" value="ECO:0007669"/>
    <property type="project" value="TreeGrafter"/>
</dbReference>
<dbReference type="EMBL" id="BJNB01000021">
    <property type="protein sequence ID" value="GEB97968.1"/>
    <property type="molecule type" value="Genomic_DNA"/>
</dbReference>
<dbReference type="PANTHER" id="PTHR43029">
    <property type="entry name" value="AMMONIUM TRANSPORTER MEP2"/>
    <property type="match status" value="1"/>
</dbReference>
<reference evidence="11 12" key="1">
    <citation type="submission" date="2019-06" db="EMBL/GenBank/DDBJ databases">
        <title>Whole genome shotgun sequence of Corynebacterium flavescens NBRC 14136.</title>
        <authorList>
            <person name="Hosoyama A."/>
            <person name="Uohara A."/>
            <person name="Ohji S."/>
            <person name="Ichikawa N."/>
        </authorList>
    </citation>
    <scope>NUCLEOTIDE SEQUENCE [LARGE SCALE GENOMIC DNA]</scope>
    <source>
        <strain evidence="11 12">NBRC 14136</strain>
    </source>
</reference>
<dbReference type="PANTHER" id="PTHR43029:SF10">
    <property type="entry name" value="AMMONIUM TRANSPORTER MEP2"/>
    <property type="match status" value="1"/>
</dbReference>
<dbReference type="SUPFAM" id="SSF111352">
    <property type="entry name" value="Ammonium transporter"/>
    <property type="match status" value="1"/>
</dbReference>
<name>A0AB73B8G5_CORFL</name>
<comment type="subcellular location">
    <subcellularLocation>
        <location evidence="1">Membrane</location>
        <topology evidence="1">Multi-pass membrane protein</topology>
    </subcellularLocation>
</comment>
<evidence type="ECO:0000256" key="7">
    <source>
        <dbReference type="ARBA" id="ARBA00023177"/>
    </source>
</evidence>
<evidence type="ECO:0000256" key="5">
    <source>
        <dbReference type="ARBA" id="ARBA00022989"/>
    </source>
</evidence>
<feature type="domain" description="Ammonium transporter AmtB-like" evidence="10">
    <location>
        <begin position="1"/>
        <end position="173"/>
    </location>
</feature>
<evidence type="ECO:0000259" key="10">
    <source>
        <dbReference type="Pfam" id="PF00909"/>
    </source>
</evidence>
<comment type="similarity">
    <text evidence="2">Belongs to the ammonia transporter channel (TC 1.A.11.2) family.</text>
</comment>
<feature type="transmembrane region" description="Helical" evidence="9">
    <location>
        <begin position="125"/>
        <end position="143"/>
    </location>
</feature>
<protein>
    <recommendedName>
        <fullName evidence="8">Ammonium transporter</fullName>
    </recommendedName>
</protein>
<dbReference type="InterPro" id="IPR029020">
    <property type="entry name" value="Ammonium/urea_transptr"/>
</dbReference>